<dbReference type="PANTHER" id="PTHR30605:SF0">
    <property type="entry name" value="ANHYDRO-N-ACETYLMURAMIC ACID KINASE"/>
    <property type="match status" value="1"/>
</dbReference>
<dbReference type="RefSeq" id="WP_068206967.1">
    <property type="nucleotide sequence ID" value="NZ_CP013355.1"/>
</dbReference>
<gene>
    <name evidence="1" type="ORF">Lupro_05320</name>
</gene>
<reference evidence="2" key="1">
    <citation type="submission" date="2015-12" db="EMBL/GenBank/DDBJ databases">
        <title>Complete genome sequence of Lutibacter profundus strain LP1.</title>
        <authorList>
            <person name="Wissuwa J."/>
            <person name="Le Moine Bauer S."/>
            <person name="Stokke R."/>
            <person name="Dahle H."/>
            <person name="Steen I.H."/>
        </authorList>
    </citation>
    <scope>NUCLEOTIDE SEQUENCE [LARGE SCALE GENOMIC DNA]</scope>
    <source>
        <strain evidence="2">LP1</strain>
    </source>
</reference>
<protein>
    <submittedName>
        <fullName evidence="1">Anhydro-N-acetylmuramic acid kinase</fullName>
    </submittedName>
</protein>
<keyword evidence="2" id="KW-1185">Reference proteome</keyword>
<sequence length="354" mass="39369">MKSTVKHIIGVMSGTSLDGIDIAYVKINYNNNFTFEILKATTISYSKNWKSTLKNGFHLSGEALTKLDADYGIFLGEIIQNFITENKIENLNFIASHGHTIYHNPDKNYTLQIGNGPQITAITGIKTICDFRVQDIALGGQGAPLVPIGDKLLFSDYDYCLNLGGFANISFEENKNRIAFDICPVNIVLNHYVSSLNIEYDDKGAIASTGNIDKRLLNELNALPFYNDAKPKSLGYEFIVETIFPMIDKYNLKINHILRTFIEHVAIQITKKIDSSAKKVVLVAGGGAYNTFLINRIQFYTKTQLIIPEDTIINYKEALVFALLGFLKDEGQNNCLKSVTGASKNHCSGVVFNP</sequence>
<dbReference type="GO" id="GO:0009254">
    <property type="term" value="P:peptidoglycan turnover"/>
    <property type="evidence" value="ECO:0007669"/>
    <property type="project" value="InterPro"/>
</dbReference>
<dbReference type="GO" id="GO:0006040">
    <property type="term" value="P:amino sugar metabolic process"/>
    <property type="evidence" value="ECO:0007669"/>
    <property type="project" value="InterPro"/>
</dbReference>
<dbReference type="Proteomes" id="UP000059672">
    <property type="component" value="Chromosome"/>
</dbReference>
<dbReference type="STRING" id="1622118.Lupro_05320"/>
<keyword evidence="1" id="KW-0808">Transferase</keyword>
<evidence type="ECO:0000313" key="2">
    <source>
        <dbReference type="Proteomes" id="UP000059672"/>
    </source>
</evidence>
<dbReference type="KEGG" id="lut:Lupro_05320"/>
<dbReference type="OrthoDB" id="9763949at2"/>
<dbReference type="GO" id="GO:0016773">
    <property type="term" value="F:phosphotransferase activity, alcohol group as acceptor"/>
    <property type="evidence" value="ECO:0007669"/>
    <property type="project" value="InterPro"/>
</dbReference>
<dbReference type="EMBL" id="CP013355">
    <property type="protein sequence ID" value="AMC10699.1"/>
    <property type="molecule type" value="Genomic_DNA"/>
</dbReference>
<keyword evidence="1" id="KW-0418">Kinase</keyword>
<dbReference type="Pfam" id="PF03702">
    <property type="entry name" value="AnmK"/>
    <property type="match status" value="1"/>
</dbReference>
<organism evidence="1 2">
    <name type="scientific">Lutibacter profundi</name>
    <dbReference type="NCBI Taxonomy" id="1622118"/>
    <lineage>
        <taxon>Bacteria</taxon>
        <taxon>Pseudomonadati</taxon>
        <taxon>Bacteroidota</taxon>
        <taxon>Flavobacteriia</taxon>
        <taxon>Flavobacteriales</taxon>
        <taxon>Flavobacteriaceae</taxon>
        <taxon>Lutibacter</taxon>
    </lineage>
</organism>
<dbReference type="AlphaFoldDB" id="A0A0X8G619"/>
<accession>A0A0X8G619</accession>
<reference evidence="1 2" key="2">
    <citation type="journal article" date="2016" name="Int. J. Syst. Evol. Microbiol.">
        <title>Lutibacter profundi sp. nov., isolated from a deep-sea hydrothermal system on the Arctic Mid-Ocean Ridge and emended description of the genus Lutibacter.</title>
        <authorList>
            <person name="Le Moine Bauer S."/>
            <person name="Roalkvam I."/>
            <person name="Steen I.H."/>
            <person name="Dahle H."/>
        </authorList>
    </citation>
    <scope>NUCLEOTIDE SEQUENCE [LARGE SCALE GENOMIC DNA]</scope>
    <source>
        <strain evidence="1 2">LP1</strain>
    </source>
</reference>
<dbReference type="PANTHER" id="PTHR30605">
    <property type="entry name" value="ANHYDRO-N-ACETYLMURAMIC ACID KINASE"/>
    <property type="match status" value="1"/>
</dbReference>
<evidence type="ECO:0000313" key="1">
    <source>
        <dbReference type="EMBL" id="AMC10699.1"/>
    </source>
</evidence>
<dbReference type="InterPro" id="IPR043129">
    <property type="entry name" value="ATPase_NBD"/>
</dbReference>
<proteinExistence type="predicted"/>
<dbReference type="InterPro" id="IPR005338">
    <property type="entry name" value="Anhydro_N_Ac-Mur_kinase"/>
</dbReference>
<dbReference type="PATRIC" id="fig|1622118.3.peg.1111"/>
<dbReference type="Gene3D" id="3.30.420.40">
    <property type="match status" value="2"/>
</dbReference>
<name>A0A0X8G619_9FLAO</name>
<dbReference type="NCBIfam" id="NF007144">
    <property type="entry name" value="PRK09585.2-3"/>
    <property type="match status" value="1"/>
</dbReference>
<dbReference type="GO" id="GO:0016301">
    <property type="term" value="F:kinase activity"/>
    <property type="evidence" value="ECO:0007669"/>
    <property type="project" value="UniProtKB-KW"/>
</dbReference>
<dbReference type="SUPFAM" id="SSF53067">
    <property type="entry name" value="Actin-like ATPase domain"/>
    <property type="match status" value="1"/>
</dbReference>
<dbReference type="GO" id="GO:0005524">
    <property type="term" value="F:ATP binding"/>
    <property type="evidence" value="ECO:0007669"/>
    <property type="project" value="InterPro"/>
</dbReference>